<protein>
    <submittedName>
        <fullName evidence="2">Uncharacterized protein</fullName>
    </submittedName>
</protein>
<feature type="compositionally biased region" description="Polar residues" evidence="1">
    <location>
        <begin position="39"/>
        <end position="48"/>
    </location>
</feature>
<feature type="region of interest" description="Disordered" evidence="1">
    <location>
        <begin position="29"/>
        <end position="57"/>
    </location>
</feature>
<comment type="caution">
    <text evidence="2">The sequence shown here is derived from an EMBL/GenBank/DDBJ whole genome shotgun (WGS) entry which is preliminary data.</text>
</comment>
<evidence type="ECO:0000313" key="2">
    <source>
        <dbReference type="EMBL" id="KRX80986.1"/>
    </source>
</evidence>
<dbReference type="AlphaFoldDB" id="A0A0V0WZ02"/>
<reference evidence="2 3" key="1">
    <citation type="submission" date="2015-01" db="EMBL/GenBank/DDBJ databases">
        <title>Evolution of Trichinella species and genotypes.</title>
        <authorList>
            <person name="Korhonen P.K."/>
            <person name="Edoardo P."/>
            <person name="Giuseppe L.R."/>
            <person name="Gasser R.B."/>
        </authorList>
    </citation>
    <scope>NUCLEOTIDE SEQUENCE [LARGE SCALE GENOMIC DNA]</scope>
    <source>
        <strain evidence="2">ISS141</strain>
    </source>
</reference>
<dbReference type="EMBL" id="JYDU01000798">
    <property type="protein sequence ID" value="KRX80986.1"/>
    <property type="molecule type" value="Genomic_DNA"/>
</dbReference>
<gene>
    <name evidence="2" type="ORF">T4E_3899</name>
</gene>
<name>A0A0V0WZ02_TRIPS</name>
<proteinExistence type="predicted"/>
<sequence length="82" mass="9119">MFAQVALEDVLSDEEALKAVQDTQPSWYLLEGNGPAVNPRQTENSTPAAEQGKPPRVLLPKFDGDILQFKSFWDQFTSTGNH</sequence>
<accession>A0A0V0WZ02</accession>
<evidence type="ECO:0000256" key="1">
    <source>
        <dbReference type="SAM" id="MobiDB-lite"/>
    </source>
</evidence>
<dbReference type="Proteomes" id="UP000054815">
    <property type="component" value="Unassembled WGS sequence"/>
</dbReference>
<organism evidence="2 3">
    <name type="scientific">Trichinella pseudospiralis</name>
    <name type="common">Parasitic roundworm</name>
    <dbReference type="NCBI Taxonomy" id="6337"/>
    <lineage>
        <taxon>Eukaryota</taxon>
        <taxon>Metazoa</taxon>
        <taxon>Ecdysozoa</taxon>
        <taxon>Nematoda</taxon>
        <taxon>Enoplea</taxon>
        <taxon>Dorylaimia</taxon>
        <taxon>Trichinellida</taxon>
        <taxon>Trichinellidae</taxon>
        <taxon>Trichinella</taxon>
    </lineage>
</organism>
<evidence type="ECO:0000313" key="3">
    <source>
        <dbReference type="Proteomes" id="UP000054815"/>
    </source>
</evidence>